<organism evidence="1 2">
    <name type="scientific">Trichonephila inaurata madagascariensis</name>
    <dbReference type="NCBI Taxonomy" id="2747483"/>
    <lineage>
        <taxon>Eukaryota</taxon>
        <taxon>Metazoa</taxon>
        <taxon>Ecdysozoa</taxon>
        <taxon>Arthropoda</taxon>
        <taxon>Chelicerata</taxon>
        <taxon>Arachnida</taxon>
        <taxon>Araneae</taxon>
        <taxon>Araneomorphae</taxon>
        <taxon>Entelegynae</taxon>
        <taxon>Araneoidea</taxon>
        <taxon>Nephilidae</taxon>
        <taxon>Trichonephila</taxon>
        <taxon>Trichonephila inaurata</taxon>
    </lineage>
</organism>
<name>A0A8X7C6B9_9ARAC</name>
<keyword evidence="2" id="KW-1185">Reference proteome</keyword>
<dbReference type="Proteomes" id="UP000886998">
    <property type="component" value="Unassembled WGS sequence"/>
</dbReference>
<gene>
    <name evidence="1" type="primary">AVEN_24705_1</name>
    <name evidence="1" type="ORF">TNIN_225991</name>
</gene>
<dbReference type="EMBL" id="BMAV01011523">
    <property type="protein sequence ID" value="GFY57465.1"/>
    <property type="molecule type" value="Genomic_DNA"/>
</dbReference>
<accession>A0A8X7C6B9</accession>
<evidence type="ECO:0000313" key="1">
    <source>
        <dbReference type="EMBL" id="GFY57465.1"/>
    </source>
</evidence>
<proteinExistence type="predicted"/>
<comment type="caution">
    <text evidence="1">The sequence shown here is derived from an EMBL/GenBank/DDBJ whole genome shotgun (WGS) entry which is preliminary data.</text>
</comment>
<protein>
    <submittedName>
        <fullName evidence="1">Integrase catalytic domain-containing protein</fullName>
    </submittedName>
</protein>
<evidence type="ECO:0000313" key="2">
    <source>
        <dbReference type="Proteomes" id="UP000886998"/>
    </source>
</evidence>
<reference evidence="1" key="1">
    <citation type="submission" date="2020-08" db="EMBL/GenBank/DDBJ databases">
        <title>Multicomponent nature underlies the extraordinary mechanical properties of spider dragline silk.</title>
        <authorList>
            <person name="Kono N."/>
            <person name="Nakamura H."/>
            <person name="Mori M."/>
            <person name="Yoshida Y."/>
            <person name="Ohtoshi R."/>
            <person name="Malay A.D."/>
            <person name="Moran D.A.P."/>
            <person name="Tomita M."/>
            <person name="Numata K."/>
            <person name="Arakawa K."/>
        </authorList>
    </citation>
    <scope>NUCLEOTIDE SEQUENCE</scope>
</reference>
<dbReference type="AlphaFoldDB" id="A0A8X7C6B9"/>
<sequence length="103" mass="11779">MLRFVENCRHPDKRVTNHLTVSELDAAETILSTNGFRLGFRRFIVRRGGPKIIYSNNGTNFTGANNWISVPDWDRIVDDASVQRIQWKCIPLASAWWGDFGNA</sequence>
<dbReference type="OrthoDB" id="8958038at2759"/>